<dbReference type="AlphaFoldDB" id="A0A2A3ERI8"/>
<keyword evidence="2" id="KW-1133">Transmembrane helix</keyword>
<feature type="region of interest" description="Disordered" evidence="1">
    <location>
        <begin position="219"/>
        <end position="276"/>
    </location>
</feature>
<proteinExistence type="predicted"/>
<feature type="compositionally biased region" description="Polar residues" evidence="1">
    <location>
        <begin position="266"/>
        <end position="276"/>
    </location>
</feature>
<accession>A0A2A3ERI8</accession>
<dbReference type="STRING" id="94128.A0A2A3ERI8"/>
<dbReference type="Proteomes" id="UP000242457">
    <property type="component" value="Unassembled WGS sequence"/>
</dbReference>
<organism evidence="3 4">
    <name type="scientific">Apis cerana cerana</name>
    <name type="common">Oriental honeybee</name>
    <dbReference type="NCBI Taxonomy" id="94128"/>
    <lineage>
        <taxon>Eukaryota</taxon>
        <taxon>Metazoa</taxon>
        <taxon>Ecdysozoa</taxon>
        <taxon>Arthropoda</taxon>
        <taxon>Hexapoda</taxon>
        <taxon>Insecta</taxon>
        <taxon>Pterygota</taxon>
        <taxon>Neoptera</taxon>
        <taxon>Endopterygota</taxon>
        <taxon>Hymenoptera</taxon>
        <taxon>Apocrita</taxon>
        <taxon>Aculeata</taxon>
        <taxon>Apoidea</taxon>
        <taxon>Anthophila</taxon>
        <taxon>Apidae</taxon>
        <taxon>Apis</taxon>
    </lineage>
</organism>
<reference evidence="3 4" key="1">
    <citation type="submission" date="2014-07" db="EMBL/GenBank/DDBJ databases">
        <title>Genomic and transcriptomic analysis on Apis cerana provide comprehensive insights into honey bee biology.</title>
        <authorList>
            <person name="Diao Q."/>
            <person name="Sun L."/>
            <person name="Zheng H."/>
            <person name="Zheng H."/>
            <person name="Xu S."/>
            <person name="Wang S."/>
            <person name="Zeng Z."/>
            <person name="Hu F."/>
            <person name="Su S."/>
            <person name="Wu J."/>
        </authorList>
    </citation>
    <scope>NUCLEOTIDE SEQUENCE [LARGE SCALE GENOMIC DNA]</scope>
    <source>
        <tissue evidence="3">Pupae without intestine</tissue>
    </source>
</reference>
<keyword evidence="2" id="KW-0812">Transmembrane</keyword>
<feature type="transmembrane region" description="Helical" evidence="2">
    <location>
        <begin position="67"/>
        <end position="86"/>
    </location>
</feature>
<feature type="compositionally biased region" description="Basic and acidic residues" evidence="1">
    <location>
        <begin position="235"/>
        <end position="244"/>
    </location>
</feature>
<evidence type="ECO:0000313" key="3">
    <source>
        <dbReference type="EMBL" id="PBC34124.1"/>
    </source>
</evidence>
<evidence type="ECO:0000256" key="1">
    <source>
        <dbReference type="SAM" id="MobiDB-lite"/>
    </source>
</evidence>
<name>A0A2A3ERI8_APICC</name>
<sequence>MDNNKYTFSKLDINDELKEIKKSLNMPQNNNRKRFTSTINCGESEVNNGYRGKSSEQLLDRIKSHRAHISILTLFLFALAVVAARASHFSSLEGHGLHSSEPKLISQSVHLKEIPTKIIKVTKTAVVKVPVPYPVKVPHHIPVPVPVNHPIAVPYTKLVKVQEHVPVEVSRPVPIEIHQQVPVVVPKAVPVPQPIPVPHPVTVNKPVFYPIPHPIPYQASHSEGGIGGGAGGYDSGDHEGHESESYSSYTVNQHGHEQDVQGGHFQPSQPDYGSHH</sequence>
<keyword evidence="4" id="KW-1185">Reference proteome</keyword>
<keyword evidence="2" id="KW-0472">Membrane</keyword>
<evidence type="ECO:0000256" key="2">
    <source>
        <dbReference type="SAM" id="Phobius"/>
    </source>
</evidence>
<dbReference type="EMBL" id="KZ288193">
    <property type="protein sequence ID" value="PBC34124.1"/>
    <property type="molecule type" value="Genomic_DNA"/>
</dbReference>
<protein>
    <submittedName>
        <fullName evidence="3">Zinc finger12B</fullName>
    </submittedName>
</protein>
<evidence type="ECO:0000313" key="4">
    <source>
        <dbReference type="Proteomes" id="UP000242457"/>
    </source>
</evidence>
<feature type="compositionally biased region" description="Gly residues" evidence="1">
    <location>
        <begin position="224"/>
        <end position="234"/>
    </location>
</feature>
<dbReference type="OrthoDB" id="7698612at2759"/>
<gene>
    <name evidence="3" type="ORF">APICC_03051</name>
</gene>